<protein>
    <submittedName>
        <fullName evidence="1">Uncharacterized protein</fullName>
    </submittedName>
</protein>
<proteinExistence type="predicted"/>
<sequence>MKFNFDKEFIEKDVLHRLDEISNLLLIERYYKEFKKMYDPENLITPDITDVKFQNEEVEVWTHYKQAIAKIASENMNAYFRSDQKIGQFSTIIFQSPFDGHGNYGAIEKEINRLSDEEQAKWIKRLGKSWGELSGKFNREWVESEKLQWIISKQQDQLYWADKSVERFRDRMENPDAHGVPKEDRKKWKNFLQFKKNEENWSWSKPLQNWEDKIKNSKWARIHYSDSKIPPMEVEFTASSSSKALLWILEENLPIYRDFSSAAYELFSVHEPKSNFNLVNSLFSKHWKDYPDIHNHEPLKRRDAFRKFWRDVQSGVLKDPEVEMLGFQRYPELKQEESKKDILEQTQKFEPAKLKMKM</sequence>
<comment type="caution">
    <text evidence="1">The sequence shown here is derived from an EMBL/GenBank/DDBJ whole genome shotgun (WGS) entry which is preliminary data.</text>
</comment>
<dbReference type="RefSeq" id="WP_044284389.1">
    <property type="nucleotide sequence ID" value="NZ_JFAD01000029.1"/>
</dbReference>
<dbReference type="EMBL" id="JFAD01000029">
    <property type="protein sequence ID" value="EXU60955.1"/>
    <property type="molecule type" value="Genomic_DNA"/>
</dbReference>
<reference evidence="1 2" key="1">
    <citation type="submission" date="2014-03" db="EMBL/GenBank/DDBJ databases">
        <title>Genome sequence of Mycoplasma ovipneumoniae strain 14811.</title>
        <authorList>
            <person name="Sirand-Pugnet P."/>
            <person name="Breton M."/>
            <person name="Dordet-Frisoni E."/>
            <person name="Baranowski E."/>
            <person name="Barre A."/>
            <person name="Couture C."/>
            <person name="Dupuy V."/>
            <person name="Gaurivaud P."/>
            <person name="Jacob D."/>
            <person name="Lemaitre C."/>
            <person name="Manso-Silvan L."/>
            <person name="Nikolski M."/>
            <person name="Nouvel L.-X."/>
            <person name="Poumarat F."/>
            <person name="Tardy F."/>
            <person name="Thebault P."/>
            <person name="Theil S."/>
            <person name="Citti C."/>
            <person name="Thiaucourt F."/>
            <person name="Blanchard A."/>
        </authorList>
    </citation>
    <scope>NUCLEOTIDE SEQUENCE [LARGE SCALE GENOMIC DNA]</scope>
    <source>
        <strain evidence="1 2">14811</strain>
    </source>
</reference>
<gene>
    <name evidence="1" type="ORF">MOVI_5770</name>
</gene>
<organism evidence="1 2">
    <name type="scientific">Mesomycoplasma ovipneumoniae 14811</name>
    <dbReference type="NCBI Taxonomy" id="1188239"/>
    <lineage>
        <taxon>Bacteria</taxon>
        <taxon>Bacillati</taxon>
        <taxon>Mycoplasmatota</taxon>
        <taxon>Mycoplasmoidales</taxon>
        <taxon>Metamycoplasmataceae</taxon>
        <taxon>Mesomycoplasma</taxon>
    </lineage>
</organism>
<evidence type="ECO:0000313" key="2">
    <source>
        <dbReference type="Proteomes" id="UP000020977"/>
    </source>
</evidence>
<name>A0A014MHB4_9BACT</name>
<evidence type="ECO:0000313" key="1">
    <source>
        <dbReference type="EMBL" id="EXU60955.1"/>
    </source>
</evidence>
<dbReference type="STRING" id="1188239.MOVI_5770"/>
<dbReference type="AlphaFoldDB" id="A0A014MHB4"/>
<accession>A0A014MHB4</accession>
<dbReference type="Proteomes" id="UP000020977">
    <property type="component" value="Unassembled WGS sequence"/>
</dbReference>